<dbReference type="OrthoDB" id="9810367at2"/>
<dbReference type="PROSITE" id="PS51257">
    <property type="entry name" value="PROKAR_LIPOPROTEIN"/>
    <property type="match status" value="1"/>
</dbReference>
<dbReference type="SUPFAM" id="SSF103088">
    <property type="entry name" value="OmpA-like"/>
    <property type="match status" value="1"/>
</dbReference>
<dbReference type="Pfam" id="PF00691">
    <property type="entry name" value="OmpA"/>
    <property type="match status" value="1"/>
</dbReference>
<feature type="signal peptide" evidence="5">
    <location>
        <begin position="1"/>
        <end position="18"/>
    </location>
</feature>
<dbReference type="HOGENOM" id="CLU_016890_9_2_5"/>
<dbReference type="RefSeq" id="WP_017927236.1">
    <property type="nucleotide sequence ID" value="NZ_KB822995.1"/>
</dbReference>
<comment type="caution">
    <text evidence="7">The sequence shown here is derived from an EMBL/GenBank/DDBJ whole genome shotgun (WGS) entry which is preliminary data.</text>
</comment>
<keyword evidence="8" id="KW-1185">Reference proteome</keyword>
<proteinExistence type="predicted"/>
<evidence type="ECO:0000256" key="2">
    <source>
        <dbReference type="ARBA" id="ARBA00023136"/>
    </source>
</evidence>
<dbReference type="PANTHER" id="PTHR30329:SF21">
    <property type="entry name" value="LIPOPROTEIN YIAD-RELATED"/>
    <property type="match status" value="1"/>
</dbReference>
<dbReference type="InterPro" id="IPR006665">
    <property type="entry name" value="OmpA-like"/>
</dbReference>
<gene>
    <name evidence="7" type="ORF">Lokhon_02790</name>
</gene>
<keyword evidence="3" id="KW-0998">Cell outer membrane</keyword>
<dbReference type="InterPro" id="IPR036737">
    <property type="entry name" value="OmpA-like_sf"/>
</dbReference>
<dbReference type="InterPro" id="IPR006664">
    <property type="entry name" value="OMP_bac"/>
</dbReference>
<evidence type="ECO:0000256" key="1">
    <source>
        <dbReference type="ARBA" id="ARBA00004442"/>
    </source>
</evidence>
<dbReference type="PANTHER" id="PTHR30329">
    <property type="entry name" value="STATOR ELEMENT OF FLAGELLAR MOTOR COMPLEX"/>
    <property type="match status" value="1"/>
</dbReference>
<dbReference type="CDD" id="cd07185">
    <property type="entry name" value="OmpA_C-like"/>
    <property type="match status" value="1"/>
</dbReference>
<evidence type="ECO:0000256" key="4">
    <source>
        <dbReference type="PROSITE-ProRule" id="PRU00473"/>
    </source>
</evidence>
<dbReference type="eggNOG" id="COG2885">
    <property type="taxonomic scope" value="Bacteria"/>
</dbReference>
<feature type="chain" id="PRO_5001492377" evidence="5">
    <location>
        <begin position="19"/>
        <end position="217"/>
    </location>
</feature>
<protein>
    <submittedName>
        <fullName evidence="7">Outer membrane protein, OmpA/MotB family</fullName>
    </submittedName>
</protein>
<keyword evidence="5" id="KW-0732">Signal</keyword>
<dbReference type="STRING" id="1122180.Lokhon_02790"/>
<sequence length="217" mass="22646">MRRVLTAFGCALSLAACTAPPGFDEEAGRAGAGFGAATSANMIAHSRAAEGLRVDLARRFAAEVDTTINFAFDSAVLDAAARATLHRQADWIRRRPELRFRVYGHTDLVGPPAYNEALGLRRARAAVAYLVSQGLDAARLEAVASFGETRPLVATGGPERANRRTVTEVSGFVRGHPNLLNGKYAAVVFEGYVESAAVPSTFAQGGSGGDGAAAATP</sequence>
<comment type="subcellular location">
    <subcellularLocation>
        <location evidence="1">Cell outer membrane</location>
    </subcellularLocation>
</comment>
<dbReference type="AlphaFoldDB" id="A0A017HAI6"/>
<evidence type="ECO:0000259" key="6">
    <source>
        <dbReference type="PROSITE" id="PS51123"/>
    </source>
</evidence>
<feature type="domain" description="OmpA-like" evidence="6">
    <location>
        <begin position="57"/>
        <end position="173"/>
    </location>
</feature>
<dbReference type="InterPro" id="IPR050330">
    <property type="entry name" value="Bact_OuterMem_StrucFunc"/>
</dbReference>
<name>A0A017HAI6_9RHOB</name>
<dbReference type="PATRIC" id="fig|1122180.6.peg.2770"/>
<dbReference type="EMBL" id="APGJ01000007">
    <property type="protein sequence ID" value="EYD71143.1"/>
    <property type="molecule type" value="Genomic_DNA"/>
</dbReference>
<evidence type="ECO:0000313" key="8">
    <source>
        <dbReference type="Proteomes" id="UP000025047"/>
    </source>
</evidence>
<dbReference type="PRINTS" id="PR01021">
    <property type="entry name" value="OMPADOMAIN"/>
</dbReference>
<dbReference type="Gene3D" id="3.30.1330.60">
    <property type="entry name" value="OmpA-like domain"/>
    <property type="match status" value="1"/>
</dbReference>
<dbReference type="GO" id="GO:0009279">
    <property type="term" value="C:cell outer membrane"/>
    <property type="evidence" value="ECO:0007669"/>
    <property type="project" value="UniProtKB-SubCell"/>
</dbReference>
<dbReference type="PROSITE" id="PS51123">
    <property type="entry name" value="OMPA_2"/>
    <property type="match status" value="1"/>
</dbReference>
<dbReference type="Proteomes" id="UP000025047">
    <property type="component" value="Unassembled WGS sequence"/>
</dbReference>
<evidence type="ECO:0000256" key="3">
    <source>
        <dbReference type="ARBA" id="ARBA00023237"/>
    </source>
</evidence>
<accession>A0A017HAI6</accession>
<evidence type="ECO:0000313" key="7">
    <source>
        <dbReference type="EMBL" id="EYD71143.1"/>
    </source>
</evidence>
<keyword evidence="2 4" id="KW-0472">Membrane</keyword>
<organism evidence="7 8">
    <name type="scientific">Limimaricola hongkongensis DSM 17492</name>
    <dbReference type="NCBI Taxonomy" id="1122180"/>
    <lineage>
        <taxon>Bacteria</taxon>
        <taxon>Pseudomonadati</taxon>
        <taxon>Pseudomonadota</taxon>
        <taxon>Alphaproteobacteria</taxon>
        <taxon>Rhodobacterales</taxon>
        <taxon>Paracoccaceae</taxon>
        <taxon>Limimaricola</taxon>
    </lineage>
</organism>
<reference evidence="7 8" key="1">
    <citation type="submission" date="2013-03" db="EMBL/GenBank/DDBJ databases">
        <authorList>
            <person name="Fiebig A."/>
            <person name="Goeker M."/>
            <person name="Klenk H.-P.P."/>
        </authorList>
    </citation>
    <scope>NUCLEOTIDE SEQUENCE [LARGE SCALE GENOMIC DNA]</scope>
    <source>
        <strain evidence="7 8">DSM 17492</strain>
    </source>
</reference>
<evidence type="ECO:0000256" key="5">
    <source>
        <dbReference type="SAM" id="SignalP"/>
    </source>
</evidence>